<dbReference type="PANTHER" id="PTHR39173:SF1">
    <property type="entry name" value="ACETYLTRANSFERASE"/>
    <property type="match status" value="1"/>
</dbReference>
<dbReference type="SUPFAM" id="SSF55729">
    <property type="entry name" value="Acyl-CoA N-acyltransferases (Nat)"/>
    <property type="match status" value="1"/>
</dbReference>
<organism evidence="2 3">
    <name type="scientific">Gottfriedia acidiceleris</name>
    <dbReference type="NCBI Taxonomy" id="371036"/>
    <lineage>
        <taxon>Bacteria</taxon>
        <taxon>Bacillati</taxon>
        <taxon>Bacillota</taxon>
        <taxon>Bacilli</taxon>
        <taxon>Bacillales</taxon>
        <taxon>Bacillaceae</taxon>
        <taxon>Gottfriedia</taxon>
    </lineage>
</organism>
<accession>A0ABY4JJ32</accession>
<dbReference type="PANTHER" id="PTHR39173">
    <property type="entry name" value="ACETYLTRANSFERASE"/>
    <property type="match status" value="1"/>
</dbReference>
<dbReference type="Pfam" id="PF13302">
    <property type="entry name" value="Acetyltransf_3"/>
    <property type="match status" value="1"/>
</dbReference>
<dbReference type="InterPro" id="IPR016181">
    <property type="entry name" value="Acyl_CoA_acyltransferase"/>
</dbReference>
<dbReference type="InterPro" id="IPR000182">
    <property type="entry name" value="GNAT_dom"/>
</dbReference>
<name>A0ABY4JJ32_9BACI</name>
<sequence>MFNFIKFDNLTDGEIQLLPLEYLQADVKKGFVPAYMFGIVSVTNKEKILGEIVLRVGDNEKTFYGGQIGYKVEEESRGRNYASKACLLVREVAVSHDMKKLIISCNPNNIPSRRTCEKVGASLKDIIDLPTTIYIKEAKDKQVFMDGRLGCFKFI</sequence>
<evidence type="ECO:0000313" key="3">
    <source>
        <dbReference type="Proteomes" id="UP000830639"/>
    </source>
</evidence>
<gene>
    <name evidence="2" type="ORF">MY490_19055</name>
</gene>
<keyword evidence="3" id="KW-1185">Reference proteome</keyword>
<dbReference type="EMBL" id="CP096034">
    <property type="protein sequence ID" value="UPM53850.1"/>
    <property type="molecule type" value="Genomic_DNA"/>
</dbReference>
<dbReference type="Gene3D" id="3.40.630.30">
    <property type="match status" value="1"/>
</dbReference>
<evidence type="ECO:0000259" key="1">
    <source>
        <dbReference type="Pfam" id="PF13302"/>
    </source>
</evidence>
<keyword evidence="2" id="KW-0012">Acyltransferase</keyword>
<dbReference type="RefSeq" id="WP_248267087.1">
    <property type="nucleotide sequence ID" value="NZ_CP096034.1"/>
</dbReference>
<dbReference type="GO" id="GO:0016746">
    <property type="term" value="F:acyltransferase activity"/>
    <property type="evidence" value="ECO:0007669"/>
    <property type="project" value="UniProtKB-KW"/>
</dbReference>
<dbReference type="EC" id="2.3.1.-" evidence="2"/>
<evidence type="ECO:0000313" key="2">
    <source>
        <dbReference type="EMBL" id="UPM53850.1"/>
    </source>
</evidence>
<dbReference type="Proteomes" id="UP000830639">
    <property type="component" value="Chromosome"/>
</dbReference>
<protein>
    <submittedName>
        <fullName evidence="2">GNAT family N-acetyltransferase</fullName>
        <ecNumber evidence="2">2.3.1.-</ecNumber>
    </submittedName>
</protein>
<feature type="domain" description="N-acetyltransferase" evidence="1">
    <location>
        <begin position="35"/>
        <end position="121"/>
    </location>
</feature>
<keyword evidence="2" id="KW-0808">Transferase</keyword>
<reference evidence="2 3" key="1">
    <citation type="submission" date="2022-04" db="EMBL/GenBank/DDBJ databases">
        <title>Mechanism of arsenic methylation and mitigation arsenic toxicity by Bacillus sp. LH14 from an Arsenic-Contaminated Paddy Soil.</title>
        <authorList>
            <person name="Wang D."/>
        </authorList>
    </citation>
    <scope>NUCLEOTIDE SEQUENCE [LARGE SCALE GENOMIC DNA]</scope>
    <source>
        <strain evidence="2 3">LH14</strain>
    </source>
</reference>
<proteinExistence type="predicted"/>